<accession>A0AA40CMB3</accession>
<reference evidence="1" key="1">
    <citation type="submission" date="2023-06" db="EMBL/GenBank/DDBJ databases">
        <title>Genome-scale phylogeny and comparative genomics of the fungal order Sordariales.</title>
        <authorList>
            <consortium name="Lawrence Berkeley National Laboratory"/>
            <person name="Hensen N."/>
            <person name="Bonometti L."/>
            <person name="Westerberg I."/>
            <person name="Brannstrom I.O."/>
            <person name="Guillou S."/>
            <person name="Cros-Aarteil S."/>
            <person name="Calhoun S."/>
            <person name="Haridas S."/>
            <person name="Kuo A."/>
            <person name="Mondo S."/>
            <person name="Pangilinan J."/>
            <person name="Riley R."/>
            <person name="Labutti K."/>
            <person name="Andreopoulos B."/>
            <person name="Lipzen A."/>
            <person name="Chen C."/>
            <person name="Yanf M."/>
            <person name="Daum C."/>
            <person name="Ng V."/>
            <person name="Clum A."/>
            <person name="Steindorff A."/>
            <person name="Ohm R."/>
            <person name="Martin F."/>
            <person name="Silar P."/>
            <person name="Natvig D."/>
            <person name="Lalanne C."/>
            <person name="Gautier V."/>
            <person name="Ament-Velasquez S.L."/>
            <person name="Kruys A."/>
            <person name="Hutchinson M.I."/>
            <person name="Powell A.J."/>
            <person name="Barry K."/>
            <person name="Miller A.N."/>
            <person name="Grigoriev I.V."/>
            <person name="Debuchy R."/>
            <person name="Gladieux P."/>
            <person name="Thoren M.H."/>
            <person name="Johannesson H."/>
        </authorList>
    </citation>
    <scope>NUCLEOTIDE SEQUENCE</scope>
    <source>
        <strain evidence="1">SMH2532-1</strain>
    </source>
</reference>
<dbReference type="EMBL" id="JAULSV010000005">
    <property type="protein sequence ID" value="KAK0643790.1"/>
    <property type="molecule type" value="Genomic_DNA"/>
</dbReference>
<keyword evidence="2" id="KW-1185">Reference proteome</keyword>
<comment type="caution">
    <text evidence="1">The sequence shown here is derived from an EMBL/GenBank/DDBJ whole genome shotgun (WGS) entry which is preliminary data.</text>
</comment>
<dbReference type="Proteomes" id="UP001174936">
    <property type="component" value="Unassembled WGS sequence"/>
</dbReference>
<protein>
    <submittedName>
        <fullName evidence="1">Uncharacterized protein</fullName>
    </submittedName>
</protein>
<gene>
    <name evidence="1" type="ORF">B0T16DRAFT_188836</name>
</gene>
<organism evidence="1 2">
    <name type="scientific">Cercophora newfieldiana</name>
    <dbReference type="NCBI Taxonomy" id="92897"/>
    <lineage>
        <taxon>Eukaryota</taxon>
        <taxon>Fungi</taxon>
        <taxon>Dikarya</taxon>
        <taxon>Ascomycota</taxon>
        <taxon>Pezizomycotina</taxon>
        <taxon>Sordariomycetes</taxon>
        <taxon>Sordariomycetidae</taxon>
        <taxon>Sordariales</taxon>
        <taxon>Lasiosphaeriaceae</taxon>
        <taxon>Cercophora</taxon>
    </lineage>
</organism>
<evidence type="ECO:0000313" key="1">
    <source>
        <dbReference type="EMBL" id="KAK0643790.1"/>
    </source>
</evidence>
<name>A0AA40CMB3_9PEZI</name>
<proteinExistence type="predicted"/>
<evidence type="ECO:0000313" key="2">
    <source>
        <dbReference type="Proteomes" id="UP001174936"/>
    </source>
</evidence>
<dbReference type="AlphaFoldDB" id="A0AA40CMB3"/>
<sequence>MVQNMANLPVPCAAEEPEVLGNRAGGVSKDVCGEGAPHPIIGRFTPTSSHFPNACLVFLPQRVEEGRQINCRTSNQHTKFLVIFSAPRIWDVLDWVSHRKAGAPTLLSRFAFTSLWARLTHLTSPSIFTAEDPAQQLEAPRQCSRFCPKCQGALATNGTVGVGDEGGVAGRVQGDYRQICLAGCRPGHGPVYTGRIWTGWAAVGERSVK</sequence>